<accession>A0A271LR54</accession>
<dbReference type="EMBL" id="NPKJ01000039">
    <property type="protein sequence ID" value="PAQ09800.1"/>
    <property type="molecule type" value="Genomic_DNA"/>
</dbReference>
<sequence length="138" mass="15499">MQAWFLRLRRRGVSVLLVEHEGRGGNPRGTSKREDILDTLINLKRPDDYDVEDGARFEVHLGKARGVYGEAAKPFEAKLEVHDGKARWSVRAIQDREFDKVQTLSGSALSVREIAEETGLSKSKVSRIQAQLKAEGKL</sequence>
<dbReference type="GO" id="GO:0006355">
    <property type="term" value="P:regulation of DNA-templated transcription"/>
    <property type="evidence" value="ECO:0007669"/>
    <property type="project" value="InterPro"/>
</dbReference>
<dbReference type="InterPro" id="IPR005471">
    <property type="entry name" value="Tscrpt_reg_IclR_N"/>
</dbReference>
<evidence type="ECO:0000313" key="3">
    <source>
        <dbReference type="Proteomes" id="UP000216442"/>
    </source>
</evidence>
<dbReference type="Proteomes" id="UP000216442">
    <property type="component" value="Unassembled WGS sequence"/>
</dbReference>
<evidence type="ECO:0000259" key="1">
    <source>
        <dbReference type="Pfam" id="PF09339"/>
    </source>
</evidence>
<reference evidence="2 3" key="1">
    <citation type="submission" date="2017-08" db="EMBL/GenBank/DDBJ databases">
        <title>Mesorhizobium wenxinae sp. nov., a novel rhizobial species isolated from root nodules of chickpea (Cicer arietinum L.).</title>
        <authorList>
            <person name="Zhang J."/>
        </authorList>
    </citation>
    <scope>NUCLEOTIDE SEQUENCE [LARGE SCALE GENOMIC DNA]</scope>
    <source>
        <strain evidence="2 3">SDW018</strain>
    </source>
</reference>
<keyword evidence="3" id="KW-1185">Reference proteome</keyword>
<dbReference type="OrthoDB" id="34187at2"/>
<dbReference type="Pfam" id="PF09339">
    <property type="entry name" value="HTH_IclR"/>
    <property type="match status" value="1"/>
</dbReference>
<organism evidence="2 3">
    <name type="scientific">Mesorhizobium temperatum</name>
    <dbReference type="NCBI Taxonomy" id="241416"/>
    <lineage>
        <taxon>Bacteria</taxon>
        <taxon>Pseudomonadati</taxon>
        <taxon>Pseudomonadota</taxon>
        <taxon>Alphaproteobacteria</taxon>
        <taxon>Hyphomicrobiales</taxon>
        <taxon>Phyllobacteriaceae</taxon>
        <taxon>Mesorhizobium</taxon>
    </lineage>
</organism>
<comment type="caution">
    <text evidence="2">The sequence shown here is derived from an EMBL/GenBank/DDBJ whole genome shotgun (WGS) entry which is preliminary data.</text>
</comment>
<dbReference type="AlphaFoldDB" id="A0A271LR54"/>
<protein>
    <recommendedName>
        <fullName evidence="1">HTH iclR-type domain-containing protein</fullName>
    </recommendedName>
</protein>
<evidence type="ECO:0000313" key="2">
    <source>
        <dbReference type="EMBL" id="PAQ09800.1"/>
    </source>
</evidence>
<dbReference type="InterPro" id="IPR036388">
    <property type="entry name" value="WH-like_DNA-bd_sf"/>
</dbReference>
<dbReference type="GO" id="GO:0003677">
    <property type="term" value="F:DNA binding"/>
    <property type="evidence" value="ECO:0007669"/>
    <property type="project" value="InterPro"/>
</dbReference>
<name>A0A271LR54_9HYPH</name>
<dbReference type="Gene3D" id="1.10.10.10">
    <property type="entry name" value="Winged helix-like DNA-binding domain superfamily/Winged helix DNA-binding domain"/>
    <property type="match status" value="1"/>
</dbReference>
<gene>
    <name evidence="2" type="ORF">CIT26_10995</name>
</gene>
<proteinExistence type="predicted"/>
<feature type="domain" description="HTH iclR-type" evidence="1">
    <location>
        <begin position="106"/>
        <end position="136"/>
    </location>
</feature>